<evidence type="ECO:0000313" key="7">
    <source>
        <dbReference type="Proteomes" id="UP000077381"/>
    </source>
</evidence>
<reference evidence="6 7" key="1">
    <citation type="submission" date="2015-12" db="EMBL/GenBank/DDBJ databases">
        <title>Genome sequence of Streptomyces sp. G25.</title>
        <authorList>
            <person name="Poehlein A."/>
            <person name="Roettig A."/>
            <person name="Hiessl S."/>
            <person name="Hauschild P."/>
            <person name="Schauer J."/>
            <person name="Madkour M.H."/>
            <person name="Al-Ansari A.M."/>
            <person name="Almakishah N.H."/>
            <person name="Steinbuechel A."/>
            <person name="Daniel R."/>
        </authorList>
    </citation>
    <scope>NUCLEOTIDE SEQUENCE [LARGE SCALE GENOMIC DNA]</scope>
    <source>
        <strain evidence="7">G25(2015)</strain>
    </source>
</reference>
<accession>A0A177HLF0</accession>
<dbReference type="PANTHER" id="PTHR11941">
    <property type="entry name" value="ENOYL-COA HYDRATASE-RELATED"/>
    <property type="match status" value="1"/>
</dbReference>
<dbReference type="InterPro" id="IPR001753">
    <property type="entry name" value="Enoyl-CoA_hydra/iso"/>
</dbReference>
<dbReference type="GO" id="GO:0018812">
    <property type="term" value="F:3-hydroxyacyl-CoA dehydratase activity"/>
    <property type="evidence" value="ECO:0007669"/>
    <property type="project" value="RHEA"/>
</dbReference>
<dbReference type="Pfam" id="PF00378">
    <property type="entry name" value="ECH_1"/>
    <property type="match status" value="1"/>
</dbReference>
<evidence type="ECO:0000313" key="6">
    <source>
        <dbReference type="EMBL" id="OAH11509.1"/>
    </source>
</evidence>
<dbReference type="RefSeq" id="WP_067282561.1">
    <property type="nucleotide sequence ID" value="NZ_LOHS01000108.1"/>
</dbReference>
<comment type="catalytic activity">
    <reaction evidence="5">
        <text>a 4-saturated-(3S)-3-hydroxyacyl-CoA = a (3E)-enoyl-CoA + H2O</text>
        <dbReference type="Rhea" id="RHEA:20724"/>
        <dbReference type="ChEBI" id="CHEBI:15377"/>
        <dbReference type="ChEBI" id="CHEBI:58521"/>
        <dbReference type="ChEBI" id="CHEBI:137480"/>
        <dbReference type="EC" id="4.2.1.17"/>
    </reaction>
</comment>
<evidence type="ECO:0000256" key="4">
    <source>
        <dbReference type="ARBA" id="ARBA00023709"/>
    </source>
</evidence>
<evidence type="ECO:0000256" key="1">
    <source>
        <dbReference type="ARBA" id="ARBA00005254"/>
    </source>
</evidence>
<organism evidence="6 7">
    <name type="scientific">Streptomyces jeddahensis</name>
    <dbReference type="NCBI Taxonomy" id="1716141"/>
    <lineage>
        <taxon>Bacteria</taxon>
        <taxon>Bacillati</taxon>
        <taxon>Actinomycetota</taxon>
        <taxon>Actinomycetes</taxon>
        <taxon>Kitasatosporales</taxon>
        <taxon>Streptomycetaceae</taxon>
        <taxon>Streptomyces</taxon>
    </lineage>
</organism>
<dbReference type="EC" id="4.2.1.17" evidence="2"/>
<gene>
    <name evidence="6" type="primary">echA8_3</name>
    <name evidence="6" type="ORF">STSP_51820</name>
</gene>
<dbReference type="SUPFAM" id="SSF52096">
    <property type="entry name" value="ClpP/crotonase"/>
    <property type="match status" value="1"/>
</dbReference>
<dbReference type="InterPro" id="IPR029045">
    <property type="entry name" value="ClpP/crotonase-like_dom_sf"/>
</dbReference>
<protein>
    <recommendedName>
        <fullName evidence="2">enoyl-CoA hydratase</fullName>
        <ecNumber evidence="2">4.2.1.17</ecNumber>
    </recommendedName>
</protein>
<dbReference type="InterPro" id="IPR014748">
    <property type="entry name" value="Enoyl-CoA_hydra_C"/>
</dbReference>
<dbReference type="AlphaFoldDB" id="A0A177HLF0"/>
<dbReference type="PANTHER" id="PTHR11941:SF54">
    <property type="entry name" value="ENOYL-COA HYDRATASE, MITOCHONDRIAL"/>
    <property type="match status" value="1"/>
</dbReference>
<sequence length="267" mass="27194">MPETSGSGPAVVVENHGPLRVVRINRPEAHNALNSEVLRGLRQAIVPAGDEGVRAVVVTGTGTKAFCAGADLKELARHDPAGAYAALAEGQSVMRSIETAGVPVIAAVNGLALGGGFELLLASTFSVVADHASMALPEAGLGLIPGYGGTQRLARVIGRASAAYLMLTGERVNAVRAHELGLTPVPPVPGDRLLQEAMALAERVAARGPLAIRSILTALDLGPDAPLDSALAIESGLAAIAVTGHEGTEGVEAFLAKRPPAFAREVL</sequence>
<comment type="caution">
    <text evidence="6">The sequence shown here is derived from an EMBL/GenBank/DDBJ whole genome shotgun (WGS) entry which is preliminary data.</text>
</comment>
<evidence type="ECO:0000256" key="2">
    <source>
        <dbReference type="ARBA" id="ARBA00012076"/>
    </source>
</evidence>
<keyword evidence="3 6" id="KW-0456">Lyase</keyword>
<dbReference type="Gene3D" id="1.10.12.10">
    <property type="entry name" value="Lyase 2-enoyl-coa Hydratase, Chain A, domain 2"/>
    <property type="match status" value="1"/>
</dbReference>
<dbReference type="GO" id="GO:0006635">
    <property type="term" value="P:fatty acid beta-oxidation"/>
    <property type="evidence" value="ECO:0007669"/>
    <property type="project" value="TreeGrafter"/>
</dbReference>
<comment type="catalytic activity">
    <reaction evidence="4">
        <text>a (3S)-3-hydroxyacyl-CoA = a (2E)-enoyl-CoA + H2O</text>
        <dbReference type="Rhea" id="RHEA:16105"/>
        <dbReference type="ChEBI" id="CHEBI:15377"/>
        <dbReference type="ChEBI" id="CHEBI:57318"/>
        <dbReference type="ChEBI" id="CHEBI:58856"/>
        <dbReference type="EC" id="4.2.1.17"/>
    </reaction>
</comment>
<keyword evidence="7" id="KW-1185">Reference proteome</keyword>
<proteinExistence type="inferred from homology"/>
<dbReference type="EMBL" id="LOHS01000108">
    <property type="protein sequence ID" value="OAH11509.1"/>
    <property type="molecule type" value="Genomic_DNA"/>
</dbReference>
<dbReference type="PATRIC" id="fig|1716141.3.peg.5449"/>
<dbReference type="OrthoDB" id="8452484at2"/>
<dbReference type="Gene3D" id="3.90.226.10">
    <property type="entry name" value="2-enoyl-CoA Hydratase, Chain A, domain 1"/>
    <property type="match status" value="1"/>
</dbReference>
<evidence type="ECO:0000256" key="5">
    <source>
        <dbReference type="ARBA" id="ARBA00023717"/>
    </source>
</evidence>
<comment type="similarity">
    <text evidence="1">Belongs to the enoyl-CoA hydratase/isomerase family.</text>
</comment>
<name>A0A177HLF0_9ACTN</name>
<dbReference type="CDD" id="cd06558">
    <property type="entry name" value="crotonase-like"/>
    <property type="match status" value="1"/>
</dbReference>
<evidence type="ECO:0000256" key="3">
    <source>
        <dbReference type="ARBA" id="ARBA00023239"/>
    </source>
</evidence>
<dbReference type="STRING" id="1716141.STSP_51820"/>
<dbReference type="Proteomes" id="UP000077381">
    <property type="component" value="Unassembled WGS sequence"/>
</dbReference>
<dbReference type="FunFam" id="3.90.226.10:FF:000009">
    <property type="entry name" value="Carnitinyl-CoA dehydratase"/>
    <property type="match status" value="1"/>
</dbReference>